<protein>
    <submittedName>
        <fullName evidence="1">Uncharacterized protein</fullName>
    </submittedName>
</protein>
<gene>
    <name evidence="1" type="ORF">GTP55_01865</name>
</gene>
<comment type="caution">
    <text evidence="1">The sequence shown here is derived from an EMBL/GenBank/DDBJ whole genome shotgun (WGS) entry which is preliminary data.</text>
</comment>
<name>A0ABW9WC99_9BURK</name>
<dbReference type="RefSeq" id="WP_161043278.1">
    <property type="nucleotide sequence ID" value="NZ_WWCS01000001.1"/>
</dbReference>
<proteinExistence type="predicted"/>
<sequence>MDLRHKYVAHSDENQFEFASIFEENTTEELVLHLEYKLSFPFDRLYELQNLISLVEVYVVDRQRGLLEAIEREAGKPVRVQEGTDDLQ</sequence>
<reference evidence="1 2" key="1">
    <citation type="submission" date="2019-12" db="EMBL/GenBank/DDBJ databases">
        <title>Novel species isolated from a subtropical stream in China.</title>
        <authorList>
            <person name="Lu H."/>
        </authorList>
    </citation>
    <scope>NUCLEOTIDE SEQUENCE [LARGE SCALE GENOMIC DNA]</scope>
    <source>
        <strain evidence="1 2">FT109W</strain>
    </source>
</reference>
<keyword evidence="2" id="KW-1185">Reference proteome</keyword>
<accession>A0ABW9WC99</accession>
<evidence type="ECO:0000313" key="2">
    <source>
        <dbReference type="Proteomes" id="UP000466332"/>
    </source>
</evidence>
<evidence type="ECO:0000313" key="1">
    <source>
        <dbReference type="EMBL" id="MYN38110.1"/>
    </source>
</evidence>
<organism evidence="1 2">
    <name type="scientific">Duganella margarita</name>
    <dbReference type="NCBI Taxonomy" id="2692170"/>
    <lineage>
        <taxon>Bacteria</taxon>
        <taxon>Pseudomonadati</taxon>
        <taxon>Pseudomonadota</taxon>
        <taxon>Betaproteobacteria</taxon>
        <taxon>Burkholderiales</taxon>
        <taxon>Oxalobacteraceae</taxon>
        <taxon>Telluria group</taxon>
        <taxon>Duganella</taxon>
    </lineage>
</organism>
<dbReference type="Proteomes" id="UP000466332">
    <property type="component" value="Unassembled WGS sequence"/>
</dbReference>
<dbReference type="EMBL" id="WWCS01000001">
    <property type="protein sequence ID" value="MYN38110.1"/>
    <property type="molecule type" value="Genomic_DNA"/>
</dbReference>